<gene>
    <name evidence="2" type="ORF">NCTC13315_02500</name>
</gene>
<feature type="chain" id="PRO_5016573243" description="SnoaL-like domain-containing protein" evidence="1">
    <location>
        <begin position="21"/>
        <end position="147"/>
    </location>
</feature>
<reference evidence="2 3" key="1">
    <citation type="submission" date="2018-06" db="EMBL/GenBank/DDBJ databases">
        <authorList>
            <consortium name="Pathogen Informatics"/>
            <person name="Doyle S."/>
        </authorList>
    </citation>
    <scope>NUCLEOTIDE SEQUENCE [LARGE SCALE GENOMIC DNA]</scope>
    <source>
        <strain evidence="2 3">NCTC13315</strain>
    </source>
</reference>
<dbReference type="OrthoDB" id="5649633at2"/>
<sequence>MKIKLVSSALLFILANKYVAAQQIDQAELKAEREHIIHQYIIDLGKADPEDITSLFAENGTVISTSQGKVDASQFFNNFLPQIEQATTVFHQLFISQENENHYTARFHFNFTLKDGEVGSGEYIDEFIFAADSKKLTQVAMFENLKF</sequence>
<dbReference type="AlphaFoldDB" id="A0A378I5B7"/>
<protein>
    <recommendedName>
        <fullName evidence="4">SnoaL-like domain-containing protein</fullName>
    </recommendedName>
</protein>
<evidence type="ECO:0008006" key="4">
    <source>
        <dbReference type="Google" id="ProtNLM"/>
    </source>
</evidence>
<keyword evidence="1" id="KW-0732">Signal</keyword>
<proteinExistence type="predicted"/>
<organism evidence="2 3">
    <name type="scientific">Legionella beliardensis</name>
    <dbReference type="NCBI Taxonomy" id="91822"/>
    <lineage>
        <taxon>Bacteria</taxon>
        <taxon>Pseudomonadati</taxon>
        <taxon>Pseudomonadota</taxon>
        <taxon>Gammaproteobacteria</taxon>
        <taxon>Legionellales</taxon>
        <taxon>Legionellaceae</taxon>
        <taxon>Legionella</taxon>
    </lineage>
</organism>
<keyword evidence="3" id="KW-1185">Reference proteome</keyword>
<dbReference type="EMBL" id="UGNV01000001">
    <property type="protein sequence ID" value="STX29940.1"/>
    <property type="molecule type" value="Genomic_DNA"/>
</dbReference>
<name>A0A378I5B7_9GAMM</name>
<dbReference type="InterPro" id="IPR032710">
    <property type="entry name" value="NTF2-like_dom_sf"/>
</dbReference>
<evidence type="ECO:0000313" key="2">
    <source>
        <dbReference type="EMBL" id="STX29940.1"/>
    </source>
</evidence>
<dbReference type="RefSeq" id="WP_115303621.1">
    <property type="nucleotide sequence ID" value="NZ_CAAAHO010000005.1"/>
</dbReference>
<feature type="signal peptide" evidence="1">
    <location>
        <begin position="1"/>
        <end position="20"/>
    </location>
</feature>
<accession>A0A378I5B7</accession>
<dbReference type="Proteomes" id="UP000254968">
    <property type="component" value="Unassembled WGS sequence"/>
</dbReference>
<evidence type="ECO:0000313" key="3">
    <source>
        <dbReference type="Proteomes" id="UP000254968"/>
    </source>
</evidence>
<dbReference type="Gene3D" id="3.10.450.50">
    <property type="match status" value="1"/>
</dbReference>
<dbReference type="SUPFAM" id="SSF54427">
    <property type="entry name" value="NTF2-like"/>
    <property type="match status" value="1"/>
</dbReference>
<evidence type="ECO:0000256" key="1">
    <source>
        <dbReference type="SAM" id="SignalP"/>
    </source>
</evidence>